<dbReference type="Gene3D" id="1.20.58.1700">
    <property type="match status" value="1"/>
</dbReference>
<dbReference type="Gene3D" id="3.90.1300.10">
    <property type="entry name" value="Amidase signature (AS) domain"/>
    <property type="match status" value="1"/>
</dbReference>
<comment type="caution">
    <text evidence="3">The sequence shown here is derived from an EMBL/GenBank/DDBJ whole genome shotgun (WGS) entry which is preliminary data.</text>
</comment>
<feature type="domain" description="Amidase" evidence="1">
    <location>
        <begin position="78"/>
        <end position="459"/>
    </location>
</feature>
<dbReference type="InterPro" id="IPR014085">
    <property type="entry name" value="Allophanate_hydrolase"/>
</dbReference>
<dbReference type="GO" id="GO:0016787">
    <property type="term" value="F:hydrolase activity"/>
    <property type="evidence" value="ECO:0007669"/>
    <property type="project" value="UniProtKB-KW"/>
</dbReference>
<dbReference type="NCBIfam" id="TIGR02713">
    <property type="entry name" value="allophanate_hyd"/>
    <property type="match status" value="1"/>
</dbReference>
<name>A0A2N7U5R1_9GAMM</name>
<dbReference type="PANTHER" id="PTHR11895:SF169">
    <property type="entry name" value="GLUTAMYL-TRNA(GLN) AMIDOTRANSFERASE"/>
    <property type="match status" value="1"/>
</dbReference>
<dbReference type="SUPFAM" id="SSF75304">
    <property type="entry name" value="Amidase signature (AS) enzymes"/>
    <property type="match status" value="1"/>
</dbReference>
<dbReference type="NCBIfam" id="NF006043">
    <property type="entry name" value="PRK08186.1"/>
    <property type="match status" value="1"/>
</dbReference>
<dbReference type="Pfam" id="PF01425">
    <property type="entry name" value="Amidase"/>
    <property type="match status" value="1"/>
</dbReference>
<dbReference type="AlphaFoldDB" id="A0A2N7U5R1"/>
<accession>A0A2N7U5R1</accession>
<evidence type="ECO:0000313" key="4">
    <source>
        <dbReference type="Proteomes" id="UP000235803"/>
    </source>
</evidence>
<dbReference type="InterPro" id="IPR036928">
    <property type="entry name" value="AS_sf"/>
</dbReference>
<dbReference type="InterPro" id="IPR023631">
    <property type="entry name" value="Amidase_dom"/>
</dbReference>
<reference evidence="3 4" key="1">
    <citation type="submission" date="2018-01" db="EMBL/GenBank/DDBJ databases">
        <title>Halomonas endophytica sp. nov., isolated from storage liquid in the stems of Populus euphratica.</title>
        <authorList>
            <person name="Chen C."/>
        </authorList>
    </citation>
    <scope>NUCLEOTIDE SEQUENCE [LARGE SCALE GENOMIC DNA]</scope>
    <source>
        <strain evidence="3 4">MC28</strain>
    </source>
</reference>
<gene>
    <name evidence="3" type="primary">atzF</name>
    <name evidence="3" type="ORF">C1H69_09075</name>
</gene>
<keyword evidence="4" id="KW-1185">Reference proteome</keyword>
<dbReference type="Pfam" id="PF21986">
    <property type="entry name" value="AH_C"/>
    <property type="match status" value="1"/>
</dbReference>
<evidence type="ECO:0000259" key="2">
    <source>
        <dbReference type="Pfam" id="PF21986"/>
    </source>
</evidence>
<dbReference type="Gene3D" id="3.10.490.10">
    <property type="entry name" value="Gamma-glutamyl cyclotransferase-like"/>
    <property type="match status" value="1"/>
</dbReference>
<dbReference type="OrthoDB" id="8872210at2"/>
<proteinExistence type="predicted"/>
<dbReference type="Proteomes" id="UP000235803">
    <property type="component" value="Unassembled WGS sequence"/>
</dbReference>
<dbReference type="InterPro" id="IPR053844">
    <property type="entry name" value="AH_C"/>
</dbReference>
<dbReference type="InterPro" id="IPR000120">
    <property type="entry name" value="Amidase"/>
</dbReference>
<keyword evidence="3" id="KW-0378">Hydrolase</keyword>
<evidence type="ECO:0000259" key="1">
    <source>
        <dbReference type="Pfam" id="PF01425"/>
    </source>
</evidence>
<feature type="domain" description="Allophanate hydrolase C-terminal" evidence="2">
    <location>
        <begin position="495"/>
        <end position="619"/>
    </location>
</feature>
<sequence>MPRLRFSEDMDNDMKGSLNMARDLTLGTVQAAYRAGELTPTALIDALLDAADQRGHDPAWITRLTRGQLQGYLDRLEGESPDTLPLFGIPFAIKDNIDLAGIPTTAGCPAFAYVPDESAFVVQRLIEAGAIPLGKTNLDQFATGLVGERALEAYGVPGNAFDAERVPGGSSSGSAVATAAGQVSFALGTDTAGSGRVPACFHNLFGVKPSLGLLSSQGLVPACATLDTISLFALTADDAATLLQTLAIPDSRCRWSRSHDFALHGQRYGEPPARFRFGVPQEARWQTNADYTVAMHEAITLLESLGGERVEIDASPLLAAARLLYEGPWVAERYHAIRELMEKNPEAVHPVTRAITAGGATPLAVDAFDARYQLAEYKRQADALLAGVDLMLTPTTVAHPTKAEVAADPIGVNARLGIWTNFMNLLDYSALAVPVGFTTSGLPVGVTLFGRCFDDLKLLSLARALEATLSLPLGATGIARPGAGRMPPACDGYLDVVVCGAHLEGLPLNHQLVHRGGRQIERTTTAQRYRLYALAGAPPARPAMVRDDAHGMEIEVEVWRLPQQWVGSFLSGISSPLGLGQIELASGEWKVGFICAAGALHQHGPATDISHYGGWRGWLNHSAATSTACA</sequence>
<dbReference type="PANTHER" id="PTHR11895">
    <property type="entry name" value="TRANSAMIDASE"/>
    <property type="match status" value="1"/>
</dbReference>
<evidence type="ECO:0000313" key="3">
    <source>
        <dbReference type="EMBL" id="PMR75776.1"/>
    </source>
</evidence>
<protein>
    <submittedName>
        <fullName evidence="3">Allophanate hydrolase</fullName>
    </submittedName>
</protein>
<organism evidence="3 4">
    <name type="scientific">Billgrantia endophytica</name>
    <dbReference type="NCBI Taxonomy" id="2033802"/>
    <lineage>
        <taxon>Bacteria</taxon>
        <taxon>Pseudomonadati</taxon>
        <taxon>Pseudomonadota</taxon>
        <taxon>Gammaproteobacteria</taxon>
        <taxon>Oceanospirillales</taxon>
        <taxon>Halomonadaceae</taxon>
        <taxon>Billgrantia</taxon>
    </lineage>
</organism>
<dbReference type="EMBL" id="PNRF01000017">
    <property type="protein sequence ID" value="PMR75776.1"/>
    <property type="molecule type" value="Genomic_DNA"/>
</dbReference>